<organism evidence="1 2">
    <name type="scientific">Dreissena polymorpha</name>
    <name type="common">Zebra mussel</name>
    <name type="synonym">Mytilus polymorpha</name>
    <dbReference type="NCBI Taxonomy" id="45954"/>
    <lineage>
        <taxon>Eukaryota</taxon>
        <taxon>Metazoa</taxon>
        <taxon>Spiralia</taxon>
        <taxon>Lophotrochozoa</taxon>
        <taxon>Mollusca</taxon>
        <taxon>Bivalvia</taxon>
        <taxon>Autobranchia</taxon>
        <taxon>Heteroconchia</taxon>
        <taxon>Euheterodonta</taxon>
        <taxon>Imparidentia</taxon>
        <taxon>Neoheterodontei</taxon>
        <taxon>Myida</taxon>
        <taxon>Dreissenoidea</taxon>
        <taxon>Dreissenidae</taxon>
        <taxon>Dreissena</taxon>
    </lineage>
</organism>
<keyword evidence="2" id="KW-1185">Reference proteome</keyword>
<dbReference type="AlphaFoldDB" id="A0A9D4D9L2"/>
<dbReference type="Proteomes" id="UP000828390">
    <property type="component" value="Unassembled WGS sequence"/>
</dbReference>
<protein>
    <submittedName>
        <fullName evidence="1">Uncharacterized protein</fullName>
    </submittedName>
</protein>
<proteinExistence type="predicted"/>
<name>A0A9D4D9L2_DREPO</name>
<evidence type="ECO:0000313" key="2">
    <source>
        <dbReference type="Proteomes" id="UP000828390"/>
    </source>
</evidence>
<evidence type="ECO:0000313" key="1">
    <source>
        <dbReference type="EMBL" id="KAH3741706.1"/>
    </source>
</evidence>
<sequence>MLSTSSRHNTCPPISGLCCGQARHNTCPPRSGLTMLSTSETQHVFANQRSNYAVDQRDTTRVRQSAV</sequence>
<reference evidence="1" key="2">
    <citation type="submission" date="2020-11" db="EMBL/GenBank/DDBJ databases">
        <authorList>
            <person name="McCartney M.A."/>
            <person name="Auch B."/>
            <person name="Kono T."/>
            <person name="Mallez S."/>
            <person name="Becker A."/>
            <person name="Gohl D.M."/>
            <person name="Silverstein K.A.T."/>
            <person name="Koren S."/>
            <person name="Bechman K.B."/>
            <person name="Herman A."/>
            <person name="Abrahante J.E."/>
            <person name="Garbe J."/>
        </authorList>
    </citation>
    <scope>NUCLEOTIDE SEQUENCE</scope>
    <source>
        <strain evidence="1">Duluth1</strain>
        <tissue evidence="1">Whole animal</tissue>
    </source>
</reference>
<dbReference type="EMBL" id="JAIWYP010000011">
    <property type="protein sequence ID" value="KAH3741706.1"/>
    <property type="molecule type" value="Genomic_DNA"/>
</dbReference>
<gene>
    <name evidence="1" type="ORF">DPMN_048431</name>
</gene>
<reference evidence="1" key="1">
    <citation type="journal article" date="2019" name="bioRxiv">
        <title>The Genome of the Zebra Mussel, Dreissena polymorpha: A Resource for Invasive Species Research.</title>
        <authorList>
            <person name="McCartney M.A."/>
            <person name="Auch B."/>
            <person name="Kono T."/>
            <person name="Mallez S."/>
            <person name="Zhang Y."/>
            <person name="Obille A."/>
            <person name="Becker A."/>
            <person name="Abrahante J.E."/>
            <person name="Garbe J."/>
            <person name="Badalamenti J.P."/>
            <person name="Herman A."/>
            <person name="Mangelson H."/>
            <person name="Liachko I."/>
            <person name="Sullivan S."/>
            <person name="Sone E.D."/>
            <person name="Koren S."/>
            <person name="Silverstein K.A.T."/>
            <person name="Beckman K.B."/>
            <person name="Gohl D.M."/>
        </authorList>
    </citation>
    <scope>NUCLEOTIDE SEQUENCE</scope>
    <source>
        <strain evidence="1">Duluth1</strain>
        <tissue evidence="1">Whole animal</tissue>
    </source>
</reference>
<accession>A0A9D4D9L2</accession>
<comment type="caution">
    <text evidence="1">The sequence shown here is derived from an EMBL/GenBank/DDBJ whole genome shotgun (WGS) entry which is preliminary data.</text>
</comment>